<dbReference type="EMBL" id="JAWQEG010007228">
    <property type="protein sequence ID" value="KAK3852806.1"/>
    <property type="molecule type" value="Genomic_DNA"/>
</dbReference>
<dbReference type="AlphaFoldDB" id="A0AAE1EKL8"/>
<reference evidence="2" key="1">
    <citation type="submission" date="2023-10" db="EMBL/GenBank/DDBJ databases">
        <title>Genome assemblies of two species of porcelain crab, Petrolisthes cinctipes and Petrolisthes manimaculis (Anomura: Porcellanidae).</title>
        <authorList>
            <person name="Angst P."/>
        </authorList>
    </citation>
    <scope>NUCLEOTIDE SEQUENCE</scope>
    <source>
        <strain evidence="2">PB745_01</strain>
        <tissue evidence="2">Gill</tissue>
    </source>
</reference>
<accession>A0AAE1EKL8</accession>
<feature type="compositionally biased region" description="Low complexity" evidence="1">
    <location>
        <begin position="1"/>
        <end position="13"/>
    </location>
</feature>
<protein>
    <submittedName>
        <fullName evidence="2">Uncharacterized protein</fullName>
    </submittedName>
</protein>
<proteinExistence type="predicted"/>
<dbReference type="Proteomes" id="UP001286313">
    <property type="component" value="Unassembled WGS sequence"/>
</dbReference>
<name>A0AAE1EKL8_PETCI</name>
<keyword evidence="3" id="KW-1185">Reference proteome</keyword>
<feature type="region of interest" description="Disordered" evidence="1">
    <location>
        <begin position="1"/>
        <end position="45"/>
    </location>
</feature>
<gene>
    <name evidence="2" type="ORF">Pcinc_040621</name>
</gene>
<evidence type="ECO:0000256" key="1">
    <source>
        <dbReference type="SAM" id="MobiDB-lite"/>
    </source>
</evidence>
<evidence type="ECO:0000313" key="3">
    <source>
        <dbReference type="Proteomes" id="UP001286313"/>
    </source>
</evidence>
<organism evidence="2 3">
    <name type="scientific">Petrolisthes cinctipes</name>
    <name type="common">Flat porcelain crab</name>
    <dbReference type="NCBI Taxonomy" id="88211"/>
    <lineage>
        <taxon>Eukaryota</taxon>
        <taxon>Metazoa</taxon>
        <taxon>Ecdysozoa</taxon>
        <taxon>Arthropoda</taxon>
        <taxon>Crustacea</taxon>
        <taxon>Multicrustacea</taxon>
        <taxon>Malacostraca</taxon>
        <taxon>Eumalacostraca</taxon>
        <taxon>Eucarida</taxon>
        <taxon>Decapoda</taxon>
        <taxon>Pleocyemata</taxon>
        <taxon>Anomura</taxon>
        <taxon>Galatheoidea</taxon>
        <taxon>Porcellanidae</taxon>
        <taxon>Petrolisthes</taxon>
    </lineage>
</organism>
<sequence>MRTITANSTTTPTAPHPDHSAITHKNTSHPHHRCNPTPPLTHPHHRSQIRIRHKTVPQIALQILSLLQKKVRLKIETYLTSASYNRRSKNKQSPLNWQPRSFVSLFGLVLRRLESGGGGRKGWMSGGRIPLGSLARISTRVLGGYKVDLAGRGRRERNFVRDVNRNVTYIPPRAE</sequence>
<evidence type="ECO:0000313" key="2">
    <source>
        <dbReference type="EMBL" id="KAK3852806.1"/>
    </source>
</evidence>
<comment type="caution">
    <text evidence="2">The sequence shown here is derived from an EMBL/GenBank/DDBJ whole genome shotgun (WGS) entry which is preliminary data.</text>
</comment>